<proteinExistence type="predicted"/>
<sequence>MYRLFAKGLRQKYAYRLRRRIIKSVRPCTLFMANFGKAEISLLFKPAASVSTFKRHCRLNLQVLPRAKRCY</sequence>
<keyword evidence="2" id="KW-1185">Reference proteome</keyword>
<dbReference type="EMBL" id="CP031393">
    <property type="protein sequence ID" value="QSH97439.1"/>
    <property type="molecule type" value="Genomic_DNA"/>
</dbReference>
<evidence type="ECO:0000313" key="1">
    <source>
        <dbReference type="EMBL" id="QSH97439.1"/>
    </source>
</evidence>
<name>A0ABX7M3H9_TREMD</name>
<evidence type="ECO:0000313" key="2">
    <source>
        <dbReference type="Proteomes" id="UP000663454"/>
    </source>
</evidence>
<protein>
    <submittedName>
        <fullName evidence="1">Uncharacterized protein</fullName>
    </submittedName>
</protein>
<reference evidence="1 2" key="1">
    <citation type="submission" date="2018-08" db="EMBL/GenBank/DDBJ databases">
        <authorList>
            <person name="Clegg S.R."/>
            <person name="Carter S.D."/>
            <person name="Radford A.D."/>
            <person name="Darby A."/>
            <person name="Hall N."/>
            <person name="Birtles R."/>
            <person name="Evans N.J."/>
        </authorList>
    </citation>
    <scope>NUCLEOTIDE SEQUENCE [LARGE SCALE GENOMIC DNA]</scope>
    <source>
        <strain evidence="1 2">ATCC 700293</strain>
    </source>
</reference>
<dbReference type="Proteomes" id="UP000663454">
    <property type="component" value="Chromosome"/>
</dbReference>
<gene>
    <name evidence="1" type="ORF">DWB79_06710</name>
</gene>
<accession>A0ABX7M3H9</accession>
<organism evidence="1 2">
    <name type="scientific">Treponema medium</name>
    <dbReference type="NCBI Taxonomy" id="58231"/>
    <lineage>
        <taxon>Bacteria</taxon>
        <taxon>Pseudomonadati</taxon>
        <taxon>Spirochaetota</taxon>
        <taxon>Spirochaetia</taxon>
        <taxon>Spirochaetales</taxon>
        <taxon>Treponemataceae</taxon>
        <taxon>Treponema</taxon>
    </lineage>
</organism>